<dbReference type="EMBL" id="ML996094">
    <property type="protein sequence ID" value="KAF2147944.1"/>
    <property type="molecule type" value="Genomic_DNA"/>
</dbReference>
<comment type="caution">
    <text evidence="2">The sequence shown here is derived from an EMBL/GenBank/DDBJ whole genome shotgun (WGS) entry which is preliminary data.</text>
</comment>
<name>A0A9P4MFH7_9PEZI</name>
<reference evidence="2" key="1">
    <citation type="journal article" date="2020" name="Stud. Mycol.">
        <title>101 Dothideomycetes genomes: a test case for predicting lifestyles and emergence of pathogens.</title>
        <authorList>
            <person name="Haridas S."/>
            <person name="Albert R."/>
            <person name="Binder M."/>
            <person name="Bloem J."/>
            <person name="Labutti K."/>
            <person name="Salamov A."/>
            <person name="Andreopoulos B."/>
            <person name="Baker S."/>
            <person name="Barry K."/>
            <person name="Bills G."/>
            <person name="Bluhm B."/>
            <person name="Cannon C."/>
            <person name="Castanera R."/>
            <person name="Culley D."/>
            <person name="Daum C."/>
            <person name="Ezra D."/>
            <person name="Gonzalez J."/>
            <person name="Henrissat B."/>
            <person name="Kuo A."/>
            <person name="Liang C."/>
            <person name="Lipzen A."/>
            <person name="Lutzoni F."/>
            <person name="Magnuson J."/>
            <person name="Mondo S."/>
            <person name="Nolan M."/>
            <person name="Ohm R."/>
            <person name="Pangilinan J."/>
            <person name="Park H.-J."/>
            <person name="Ramirez L."/>
            <person name="Alfaro M."/>
            <person name="Sun H."/>
            <person name="Tritt A."/>
            <person name="Yoshinaga Y."/>
            <person name="Zwiers L.-H."/>
            <person name="Turgeon B."/>
            <person name="Goodwin S."/>
            <person name="Spatafora J."/>
            <person name="Crous P."/>
            <person name="Grigoriev I."/>
        </authorList>
    </citation>
    <scope>NUCLEOTIDE SEQUENCE</scope>
    <source>
        <strain evidence="2">CBS 260.36</strain>
    </source>
</reference>
<evidence type="ECO:0000313" key="3">
    <source>
        <dbReference type="Proteomes" id="UP000799439"/>
    </source>
</evidence>
<dbReference type="Proteomes" id="UP000799439">
    <property type="component" value="Unassembled WGS sequence"/>
</dbReference>
<keyword evidence="3" id="KW-1185">Reference proteome</keyword>
<organism evidence="2 3">
    <name type="scientific">Myriangium duriaei CBS 260.36</name>
    <dbReference type="NCBI Taxonomy" id="1168546"/>
    <lineage>
        <taxon>Eukaryota</taxon>
        <taxon>Fungi</taxon>
        <taxon>Dikarya</taxon>
        <taxon>Ascomycota</taxon>
        <taxon>Pezizomycotina</taxon>
        <taxon>Dothideomycetes</taxon>
        <taxon>Dothideomycetidae</taxon>
        <taxon>Myriangiales</taxon>
        <taxon>Myriangiaceae</taxon>
        <taxon>Myriangium</taxon>
    </lineage>
</organism>
<sequence length="102" mass="12060">MSTYDLTDEQEPSREDVTNAETLEEADEHMLNALQWKGYWELLVTCYPPYIRYQKQKGDAQEQVNESELILKAIELKQKELAKAQEHKSSTQSLIRRQDMQR</sequence>
<accession>A0A9P4MFH7</accession>
<dbReference type="AlphaFoldDB" id="A0A9P4MFH7"/>
<evidence type="ECO:0000256" key="1">
    <source>
        <dbReference type="SAM" id="MobiDB-lite"/>
    </source>
</evidence>
<protein>
    <submittedName>
        <fullName evidence="2">Uncharacterized protein</fullName>
    </submittedName>
</protein>
<feature type="region of interest" description="Disordered" evidence="1">
    <location>
        <begin position="82"/>
        <end position="102"/>
    </location>
</feature>
<evidence type="ECO:0000313" key="2">
    <source>
        <dbReference type="EMBL" id="KAF2147944.1"/>
    </source>
</evidence>
<gene>
    <name evidence="2" type="ORF">K461DRAFT_302260</name>
</gene>
<proteinExistence type="predicted"/>